<dbReference type="Pfam" id="PF01201">
    <property type="entry name" value="Ribosomal_S8e"/>
    <property type="match status" value="1"/>
</dbReference>
<feature type="compositionally biased region" description="Basic residues" evidence="7">
    <location>
        <begin position="13"/>
        <end position="31"/>
    </location>
</feature>
<dbReference type="PROSITE" id="PS01193">
    <property type="entry name" value="RIBOSOMAL_S8E"/>
    <property type="match status" value="1"/>
</dbReference>
<dbReference type="InterPro" id="IPR020919">
    <property type="entry name" value="Ribosomal_protein_eS8_arc"/>
</dbReference>
<dbReference type="Gene3D" id="2.40.10.310">
    <property type="match status" value="1"/>
</dbReference>
<gene>
    <name evidence="6" type="primary">rps8e</name>
    <name evidence="8" type="ORF">HTIA_0772</name>
</gene>
<keyword evidence="9" id="KW-1185">Reference proteome</keyword>
<name>S6CTF2_9EURY</name>
<organism evidence="8 9">
    <name type="scientific">Halorhabdus tiamatea SARL4B</name>
    <dbReference type="NCBI Taxonomy" id="1033806"/>
    <lineage>
        <taxon>Archaea</taxon>
        <taxon>Methanobacteriati</taxon>
        <taxon>Methanobacteriota</taxon>
        <taxon>Stenosarchaea group</taxon>
        <taxon>Halobacteria</taxon>
        <taxon>Halobacteriales</taxon>
        <taxon>Haloarculaceae</taxon>
        <taxon>Halorhabdus</taxon>
    </lineage>
</organism>
<dbReference type="KEGG" id="hti:HTIA_0772"/>
<evidence type="ECO:0000256" key="7">
    <source>
        <dbReference type="SAM" id="MobiDB-lite"/>
    </source>
</evidence>
<evidence type="ECO:0000256" key="2">
    <source>
        <dbReference type="ARBA" id="ARBA00011458"/>
    </source>
</evidence>
<comment type="similarity">
    <text evidence="1 6">Belongs to the eukaryotic ribosomal protein eS8 family.</text>
</comment>
<dbReference type="InterPro" id="IPR018283">
    <property type="entry name" value="Ribosomal_eS8_CS"/>
</dbReference>
<dbReference type="NCBIfam" id="TIGR00307">
    <property type="entry name" value="eS8"/>
    <property type="match status" value="1"/>
</dbReference>
<dbReference type="EMBL" id="HF571520">
    <property type="protein sequence ID" value="CCQ32912.1"/>
    <property type="molecule type" value="Genomic_DNA"/>
</dbReference>
<evidence type="ECO:0000256" key="1">
    <source>
        <dbReference type="ARBA" id="ARBA00005257"/>
    </source>
</evidence>
<sequence length="129" mass="14070">MTLLSDMKFQGRSTRKRTGGRRRHARNKRRHELGDEPTETEVGEQKLKFVDARGGTEKIRAVATDIASVATDDGTVAAEIENVVENPANPNYVRRNIITKGAVVATSEGEARVTSRPGQDGQVNAALLE</sequence>
<dbReference type="CDD" id="cd11382">
    <property type="entry name" value="Ribosomal_S8e"/>
    <property type="match status" value="1"/>
</dbReference>
<evidence type="ECO:0000256" key="5">
    <source>
        <dbReference type="ARBA" id="ARBA00035277"/>
    </source>
</evidence>
<protein>
    <recommendedName>
        <fullName evidence="5 6">Small ribosomal subunit protein eS8</fullName>
    </recommendedName>
</protein>
<accession>S6CTF2</accession>
<dbReference type="AlphaFoldDB" id="S6CTF2"/>
<comment type="subunit">
    <text evidence="2 6">Part of the 30S ribosomal subunit.</text>
</comment>
<dbReference type="HOGENOM" id="CLU_080597_2_1_2"/>
<proteinExistence type="inferred from homology"/>
<reference evidence="8 9" key="1">
    <citation type="journal article" date="2014" name="Environ. Microbiol.">
        <title>Halorhabdus tiamatea: proteogenomics and glycosidase activity measurements identify the first cultivated euryarchaeon from a deep-sea anoxic brine lake as potential polysaccharide degrader.</title>
        <authorList>
            <person name="Werner J."/>
            <person name="Ferrer M."/>
            <person name="Michel G."/>
            <person name="Mann A.J."/>
            <person name="Huang S."/>
            <person name="Juarez S."/>
            <person name="Ciordia S."/>
            <person name="Albar J.P."/>
            <person name="Alcaide M."/>
            <person name="La Cono V."/>
            <person name="Yakimov M.M."/>
            <person name="Antunes A."/>
            <person name="Taborda M."/>
            <person name="Da Costa M.S."/>
            <person name="Amann R.I."/>
            <person name="Gloeckner F.O."/>
            <person name="Golyshina O.V."/>
            <person name="Golyshin P.N."/>
            <person name="Teeling H."/>
        </authorList>
    </citation>
    <scope>NUCLEOTIDE SEQUENCE [LARGE SCALE GENOMIC DNA]</scope>
    <source>
        <strain evidence="9">SARL4B</strain>
    </source>
</reference>
<feature type="region of interest" description="Disordered" evidence="7">
    <location>
        <begin position="107"/>
        <end position="129"/>
    </location>
</feature>
<dbReference type="PANTHER" id="PTHR10394">
    <property type="entry name" value="40S RIBOSOMAL PROTEIN S8"/>
    <property type="match status" value="1"/>
</dbReference>
<dbReference type="GO" id="GO:0006412">
    <property type="term" value="P:translation"/>
    <property type="evidence" value="ECO:0007669"/>
    <property type="project" value="UniProtKB-UniRule"/>
</dbReference>
<feature type="region of interest" description="Disordered" evidence="7">
    <location>
        <begin position="1"/>
        <end position="42"/>
    </location>
</feature>
<evidence type="ECO:0000256" key="4">
    <source>
        <dbReference type="ARBA" id="ARBA00023274"/>
    </source>
</evidence>
<evidence type="ECO:0000256" key="3">
    <source>
        <dbReference type="ARBA" id="ARBA00022980"/>
    </source>
</evidence>
<evidence type="ECO:0000256" key="6">
    <source>
        <dbReference type="HAMAP-Rule" id="MF_00029"/>
    </source>
</evidence>
<dbReference type="GO" id="GO:0003735">
    <property type="term" value="F:structural constituent of ribosome"/>
    <property type="evidence" value="ECO:0007669"/>
    <property type="project" value="InterPro"/>
</dbReference>
<dbReference type="InterPro" id="IPR022309">
    <property type="entry name" value="Ribosomal_Se8/biogenesis_NSA2"/>
</dbReference>
<dbReference type="PATRIC" id="fig|1033806.12.peg.765"/>
<dbReference type="HAMAP" id="MF_00029">
    <property type="entry name" value="Ribosomal_eS8"/>
    <property type="match status" value="1"/>
</dbReference>
<evidence type="ECO:0000313" key="9">
    <source>
        <dbReference type="Proteomes" id="UP000015381"/>
    </source>
</evidence>
<dbReference type="InterPro" id="IPR001047">
    <property type="entry name" value="Ribosomal_eS8"/>
</dbReference>
<dbReference type="GO" id="GO:1990904">
    <property type="term" value="C:ribonucleoprotein complex"/>
    <property type="evidence" value="ECO:0007669"/>
    <property type="project" value="UniProtKB-KW"/>
</dbReference>
<keyword evidence="4 6" id="KW-0687">Ribonucleoprotein</keyword>
<dbReference type="Proteomes" id="UP000015381">
    <property type="component" value="Chromosome I"/>
</dbReference>
<keyword evidence="3 6" id="KW-0689">Ribosomal protein</keyword>
<dbReference type="GO" id="GO:0005840">
    <property type="term" value="C:ribosome"/>
    <property type="evidence" value="ECO:0007669"/>
    <property type="project" value="UniProtKB-KW"/>
</dbReference>
<evidence type="ECO:0000313" key="8">
    <source>
        <dbReference type="EMBL" id="CCQ32912.1"/>
    </source>
</evidence>